<evidence type="ECO:0000313" key="2">
    <source>
        <dbReference type="Proteomes" id="UP000184387"/>
    </source>
</evidence>
<name>A0A1M6GTN9_9PROT</name>
<reference evidence="1 2" key="1">
    <citation type="submission" date="2016-11" db="EMBL/GenBank/DDBJ databases">
        <authorList>
            <person name="Jaros S."/>
            <person name="Januszkiewicz K."/>
            <person name="Wedrychowicz H."/>
        </authorList>
    </citation>
    <scope>NUCLEOTIDE SEQUENCE [LARGE SCALE GENOMIC DNA]</scope>
    <source>
        <strain evidence="1 2">DSM 14916</strain>
    </source>
</reference>
<gene>
    <name evidence="1" type="ORF">SAMN02745194_01799</name>
</gene>
<evidence type="ECO:0000313" key="1">
    <source>
        <dbReference type="EMBL" id="SHJ13287.1"/>
    </source>
</evidence>
<proteinExistence type="predicted"/>
<accession>A0A1M6GTN9</accession>
<dbReference type="AlphaFoldDB" id="A0A1M6GTN9"/>
<organism evidence="1 2">
    <name type="scientific">Muricoccus roseus</name>
    <dbReference type="NCBI Taxonomy" id="198092"/>
    <lineage>
        <taxon>Bacteria</taxon>
        <taxon>Pseudomonadati</taxon>
        <taxon>Pseudomonadota</taxon>
        <taxon>Alphaproteobacteria</taxon>
        <taxon>Acetobacterales</taxon>
        <taxon>Roseomonadaceae</taxon>
        <taxon>Muricoccus</taxon>
    </lineage>
</organism>
<protein>
    <submittedName>
        <fullName evidence="1">Uncharacterized protein</fullName>
    </submittedName>
</protein>
<sequence>MVPESEAQISRQRTNLLEEAAACEHLARLTHFRPEREALLRRAEMFRREADGLEISSAPSHALERPSWACLAEVRPAFQGRAMRAGVSSSV</sequence>
<dbReference type="EMBL" id="FQZF01000009">
    <property type="protein sequence ID" value="SHJ13287.1"/>
    <property type="molecule type" value="Genomic_DNA"/>
</dbReference>
<keyword evidence="2" id="KW-1185">Reference proteome</keyword>
<dbReference type="Proteomes" id="UP000184387">
    <property type="component" value="Unassembled WGS sequence"/>
</dbReference>